<reference evidence="2 3" key="1">
    <citation type="journal article" date="2024" name="G3 (Bethesda)">
        <title>Genome assembly of Hibiscus sabdariffa L. provides insights into metabolisms of medicinal natural products.</title>
        <authorList>
            <person name="Kim T."/>
        </authorList>
    </citation>
    <scope>NUCLEOTIDE SEQUENCE [LARGE SCALE GENOMIC DNA]</scope>
    <source>
        <strain evidence="2">TK-2024</strain>
        <tissue evidence="2">Old leaves</tissue>
    </source>
</reference>
<keyword evidence="1" id="KW-0812">Transmembrane</keyword>
<evidence type="ECO:0000313" key="2">
    <source>
        <dbReference type="EMBL" id="KAK8554382.1"/>
    </source>
</evidence>
<evidence type="ECO:0000313" key="3">
    <source>
        <dbReference type="Proteomes" id="UP001472677"/>
    </source>
</evidence>
<dbReference type="EMBL" id="JBBPBM010000019">
    <property type="protein sequence ID" value="KAK8554382.1"/>
    <property type="molecule type" value="Genomic_DNA"/>
</dbReference>
<evidence type="ECO:0000256" key="1">
    <source>
        <dbReference type="SAM" id="Phobius"/>
    </source>
</evidence>
<keyword evidence="3" id="KW-1185">Reference proteome</keyword>
<protein>
    <recommendedName>
        <fullName evidence="4">Transmembrane protein</fullName>
    </recommendedName>
</protein>
<gene>
    <name evidence="2" type="ORF">V6N12_031346</name>
</gene>
<comment type="caution">
    <text evidence="2">The sequence shown here is derived from an EMBL/GenBank/DDBJ whole genome shotgun (WGS) entry which is preliminary data.</text>
</comment>
<dbReference type="Proteomes" id="UP001472677">
    <property type="component" value="Unassembled WGS sequence"/>
</dbReference>
<sequence>MFFGESARTENSLHTYLLNIPVFCIVMFALLTLESNAQKVVALIDIWGQGPTNLINNLEFVDKSTEKLCVTFVINQNISSVIVGSCGLRKLNFLMMLLV</sequence>
<proteinExistence type="predicted"/>
<keyword evidence="1" id="KW-1133">Transmembrane helix</keyword>
<feature type="transmembrane region" description="Helical" evidence="1">
    <location>
        <begin position="16"/>
        <end position="33"/>
    </location>
</feature>
<name>A0ABR2E8N9_9ROSI</name>
<organism evidence="2 3">
    <name type="scientific">Hibiscus sabdariffa</name>
    <name type="common">roselle</name>
    <dbReference type="NCBI Taxonomy" id="183260"/>
    <lineage>
        <taxon>Eukaryota</taxon>
        <taxon>Viridiplantae</taxon>
        <taxon>Streptophyta</taxon>
        <taxon>Embryophyta</taxon>
        <taxon>Tracheophyta</taxon>
        <taxon>Spermatophyta</taxon>
        <taxon>Magnoliopsida</taxon>
        <taxon>eudicotyledons</taxon>
        <taxon>Gunneridae</taxon>
        <taxon>Pentapetalae</taxon>
        <taxon>rosids</taxon>
        <taxon>malvids</taxon>
        <taxon>Malvales</taxon>
        <taxon>Malvaceae</taxon>
        <taxon>Malvoideae</taxon>
        <taxon>Hibiscus</taxon>
    </lineage>
</organism>
<accession>A0ABR2E8N9</accession>
<keyword evidence="1" id="KW-0472">Membrane</keyword>
<evidence type="ECO:0008006" key="4">
    <source>
        <dbReference type="Google" id="ProtNLM"/>
    </source>
</evidence>